<dbReference type="Gene3D" id="3.90.210.10">
    <property type="entry name" value="Heat-Labile Enterotoxin, subunit A"/>
    <property type="match status" value="1"/>
</dbReference>
<dbReference type="InterPro" id="IPR001144">
    <property type="entry name" value="Enterotoxin_A"/>
</dbReference>
<keyword evidence="1" id="KW-0800">Toxin</keyword>
<dbReference type="SUPFAM" id="SSF56399">
    <property type="entry name" value="ADP-ribosylation"/>
    <property type="match status" value="1"/>
</dbReference>
<dbReference type="AlphaFoldDB" id="A0A151GU27"/>
<evidence type="ECO:0000256" key="5">
    <source>
        <dbReference type="SAM" id="SignalP"/>
    </source>
</evidence>
<dbReference type="GO" id="GO:0090729">
    <property type="term" value="F:toxin activity"/>
    <property type="evidence" value="ECO:0007669"/>
    <property type="project" value="UniProtKB-KW"/>
</dbReference>
<dbReference type="InParanoid" id="A0A151GU27"/>
<evidence type="ECO:0000256" key="1">
    <source>
        <dbReference type="ARBA" id="ARBA00022656"/>
    </source>
</evidence>
<dbReference type="EMBL" id="LAYC01000001">
    <property type="protein sequence ID" value="KYK60578.1"/>
    <property type="molecule type" value="Genomic_DNA"/>
</dbReference>
<keyword evidence="2 5" id="KW-0732">Signal</keyword>
<sequence>MQTLYALVLATLLGASAGHAGQAQYSVGRRDHVFNLNDQAARCVPALKNTFDGEESQKALLGNKDEKGLERKETDCVKIVDRWAALHDVTCQHTSRNANCSLSTKGGKGSRHRFKNLKLRVQLARGALAPAGTISVNVGGQRPVQLFHNPKPGAFAEVDVDLPAVFGGQKEVPFETLSKLTILYQPTPEFQHGFRLDMFEVLDVSLEAHDVHSGLVVSNTKYKHLDELMGHSDTTKLLPVWHGDFRLEDWHTSLSLEPRQRAQGQANGKPTASKPSKLVFYGDFLWPDEAKRQGGFLTPADRLARSRNPPMTAFSLQTYVKEQPSQQQGTYFLRTYETFGSAAKDAAAQAAKWGGATNPVVYVVHATPNMIETEKGVAAAGGILWSQVVAWAQVPHNYTLPADIPKTREGVREHFAKAFHAHKLDIFEKNDDYDSRFDQYSINQDAQPQLWSTEKAQGALLDFMRKYGKAVGFGSKFPLFAARELIDGKKSAEAKRANAVQAPHDEGFLSMIGNLIKNHPVAAALIPAAIALSLVPGLGLAIDALEITALSTEAVVGTGLLTDMAESTALIEGGVEAGVDAGVEGEELGSIELNDLKPLLGKE</sequence>
<name>A0A151GU27_DRECN</name>
<evidence type="ECO:0000313" key="6">
    <source>
        <dbReference type="EMBL" id="KYK60578.1"/>
    </source>
</evidence>
<evidence type="ECO:0000313" key="7">
    <source>
        <dbReference type="Proteomes" id="UP000076580"/>
    </source>
</evidence>
<keyword evidence="7" id="KW-1185">Reference proteome</keyword>
<evidence type="ECO:0000256" key="3">
    <source>
        <dbReference type="ARBA" id="ARBA00023026"/>
    </source>
</evidence>
<dbReference type="Proteomes" id="UP000076580">
    <property type="component" value="Chromosome 01"/>
</dbReference>
<comment type="caution">
    <text evidence="6">The sequence shown here is derived from an EMBL/GenBank/DDBJ whole genome shotgun (WGS) entry which is preliminary data.</text>
</comment>
<proteinExistence type="predicted"/>
<dbReference type="GeneID" id="63714358"/>
<keyword evidence="3" id="KW-0843">Virulence</keyword>
<protein>
    <submittedName>
        <fullName evidence="6">Uncharacterized protein</fullName>
    </submittedName>
</protein>
<organism evidence="6 7">
    <name type="scientific">Drechmeria coniospora</name>
    <name type="common">Nematophagous fungus</name>
    <name type="synonym">Meria coniospora</name>
    <dbReference type="NCBI Taxonomy" id="98403"/>
    <lineage>
        <taxon>Eukaryota</taxon>
        <taxon>Fungi</taxon>
        <taxon>Dikarya</taxon>
        <taxon>Ascomycota</taxon>
        <taxon>Pezizomycotina</taxon>
        <taxon>Sordariomycetes</taxon>
        <taxon>Hypocreomycetidae</taxon>
        <taxon>Hypocreales</taxon>
        <taxon>Ophiocordycipitaceae</taxon>
        <taxon>Drechmeria</taxon>
    </lineage>
</organism>
<accession>A0A151GU27</accession>
<keyword evidence="4" id="KW-1015">Disulfide bond</keyword>
<dbReference type="Pfam" id="PF01375">
    <property type="entry name" value="Enterotoxin_a"/>
    <property type="match status" value="1"/>
</dbReference>
<feature type="signal peptide" evidence="5">
    <location>
        <begin position="1"/>
        <end position="18"/>
    </location>
</feature>
<feature type="chain" id="PRO_5007580926" evidence="5">
    <location>
        <begin position="19"/>
        <end position="603"/>
    </location>
</feature>
<gene>
    <name evidence="6" type="ORF">DCS_01715</name>
</gene>
<evidence type="ECO:0000256" key="2">
    <source>
        <dbReference type="ARBA" id="ARBA00022729"/>
    </source>
</evidence>
<dbReference type="STRING" id="98403.A0A151GU27"/>
<dbReference type="RefSeq" id="XP_040659930.1">
    <property type="nucleotide sequence ID" value="XM_040799047.1"/>
</dbReference>
<reference evidence="6 7" key="1">
    <citation type="journal article" date="2016" name="Sci. Rep.">
        <title>Insights into Adaptations to a Near-Obligate Nematode Endoparasitic Lifestyle from the Finished Genome of Drechmeria coniospora.</title>
        <authorList>
            <person name="Zhang L."/>
            <person name="Zhou Z."/>
            <person name="Guo Q."/>
            <person name="Fokkens L."/>
            <person name="Miskei M."/>
            <person name="Pocsi I."/>
            <person name="Zhang W."/>
            <person name="Chen M."/>
            <person name="Wang L."/>
            <person name="Sun Y."/>
            <person name="Donzelli B.G."/>
            <person name="Gibson D.M."/>
            <person name="Nelson D.R."/>
            <person name="Luo J.G."/>
            <person name="Rep M."/>
            <person name="Liu H."/>
            <person name="Yang S."/>
            <person name="Wang J."/>
            <person name="Krasnoff S.B."/>
            <person name="Xu Y."/>
            <person name="Molnar I."/>
            <person name="Lin M."/>
        </authorList>
    </citation>
    <scope>NUCLEOTIDE SEQUENCE [LARGE SCALE GENOMIC DNA]</scope>
    <source>
        <strain evidence="6 7">ARSEF 6962</strain>
    </source>
</reference>
<evidence type="ECO:0000256" key="4">
    <source>
        <dbReference type="ARBA" id="ARBA00023157"/>
    </source>
</evidence>